<dbReference type="Proteomes" id="UP001342631">
    <property type="component" value="Unassembled WGS sequence"/>
</dbReference>
<accession>A0ABQ6R4Z1</accession>
<feature type="signal peptide" evidence="1">
    <location>
        <begin position="1"/>
        <end position="37"/>
    </location>
</feature>
<dbReference type="PANTHER" id="PTHR43737">
    <property type="entry name" value="BLL7424 PROTEIN"/>
    <property type="match status" value="1"/>
</dbReference>
<comment type="caution">
    <text evidence="2">The sequence shown here is derived from an EMBL/GenBank/DDBJ whole genome shotgun (WGS) entry which is preliminary data.</text>
</comment>
<keyword evidence="3" id="KW-1185">Reference proteome</keyword>
<gene>
    <name evidence="2" type="ORF">ASNO1_76170</name>
</gene>
<dbReference type="PANTHER" id="PTHR43737:SF1">
    <property type="entry name" value="DUF1501 DOMAIN-CONTAINING PROTEIN"/>
    <property type="match status" value="1"/>
</dbReference>
<evidence type="ECO:0000256" key="1">
    <source>
        <dbReference type="SAM" id="SignalP"/>
    </source>
</evidence>
<feature type="chain" id="PRO_5046024639" evidence="1">
    <location>
        <begin position="38"/>
        <end position="518"/>
    </location>
</feature>
<protein>
    <submittedName>
        <fullName evidence="2">DUF1501 domain-containing protein</fullName>
    </submittedName>
</protein>
<reference evidence="2 3" key="1">
    <citation type="journal article" date="2024" name="Arch. Microbiol.">
        <title>Corallococcus caeni sp. nov., a novel myxobacterium isolated from activated sludge.</title>
        <authorList>
            <person name="Tomita S."/>
            <person name="Nakai R."/>
            <person name="Kuroda K."/>
            <person name="Kurashita H."/>
            <person name="Hatamoto M."/>
            <person name="Yamaguchi T."/>
            <person name="Narihiro T."/>
        </authorList>
    </citation>
    <scope>NUCLEOTIDE SEQUENCE [LARGE SCALE GENOMIC DNA]</scope>
    <source>
        <strain evidence="2 3">NO1</strain>
    </source>
</reference>
<evidence type="ECO:0000313" key="2">
    <source>
        <dbReference type="EMBL" id="GMU11363.1"/>
    </source>
</evidence>
<sequence length="518" mass="55273">MNPMTTTRRQFLRRATHGLGFLAAAAALPRWVGNAHAATLNGYSGSRVAVCVFLLGGNDSNNILIPRETNAYAQYLAARPTIGLKADQLDLINPTGMAAGSFALPKTLSKLRAHFEAGRAAFVCNVGPLVLPLTKADYLAGGTAVPENLFSHSDQQDAWASALANPGSSTVTADIKVTGWGGRAADKLHVLNTSTPPDYPEVTSFGGKPRFCAGVERKPMVVAPDGTLAFRTVATPPSDFDLLQQAALADVMTVQDGNVLETAYAGVFTTAQTFASARAAARDAAWAQLPQATRDAIDGYFVPTLPPEDTAKWTLHTQLYQVVRDLVAGAMPVSNAGLGLKRQVFSVGFGSFDTHHDEDVDQPKLLEQLDFALDAFQKAVTLLETQTAFGSNAPQATLFTMSDFNRTLLENGDSGTDHAWGGHAIVLGNRVAGKALYGTFPSLDLSGSLDGSTDERGRWIPTLTVEQYGWTLASWLGLNTAVERDYVFPNLAGYVADAVARSFPAQARKYKVGFMLAD</sequence>
<dbReference type="NCBIfam" id="TIGR01409">
    <property type="entry name" value="TAT_signal_seq"/>
    <property type="match status" value="1"/>
</dbReference>
<proteinExistence type="predicted"/>
<keyword evidence="1" id="KW-0732">Signal</keyword>
<organism evidence="2 3">
    <name type="scientific">Corallococcus caeni</name>
    <dbReference type="NCBI Taxonomy" id="3082388"/>
    <lineage>
        <taxon>Bacteria</taxon>
        <taxon>Pseudomonadati</taxon>
        <taxon>Myxococcota</taxon>
        <taxon>Myxococcia</taxon>
        <taxon>Myxococcales</taxon>
        <taxon>Cystobacterineae</taxon>
        <taxon>Myxococcaceae</taxon>
        <taxon>Corallococcus</taxon>
    </lineage>
</organism>
<dbReference type="InterPro" id="IPR010869">
    <property type="entry name" value="DUF1501"/>
</dbReference>
<evidence type="ECO:0000313" key="3">
    <source>
        <dbReference type="Proteomes" id="UP001342631"/>
    </source>
</evidence>
<dbReference type="InterPro" id="IPR019546">
    <property type="entry name" value="TAT_signal_bac_arc"/>
</dbReference>
<dbReference type="Pfam" id="PF07394">
    <property type="entry name" value="DUF1501"/>
    <property type="match status" value="1"/>
</dbReference>
<name>A0ABQ6R4Z1_9BACT</name>
<dbReference type="InterPro" id="IPR006311">
    <property type="entry name" value="TAT_signal"/>
</dbReference>
<dbReference type="PROSITE" id="PS51318">
    <property type="entry name" value="TAT"/>
    <property type="match status" value="1"/>
</dbReference>
<dbReference type="EMBL" id="BTTX01000012">
    <property type="protein sequence ID" value="GMU11363.1"/>
    <property type="molecule type" value="Genomic_DNA"/>
</dbReference>